<dbReference type="Proteomes" id="UP001408356">
    <property type="component" value="Unassembled WGS sequence"/>
</dbReference>
<name>A0ABR2VE22_9PEZI</name>
<dbReference type="EMBL" id="JARVKF010000024">
    <property type="protein sequence ID" value="KAK9425031.1"/>
    <property type="molecule type" value="Genomic_DNA"/>
</dbReference>
<organism evidence="1 2">
    <name type="scientific">Seiridium unicorne</name>
    <dbReference type="NCBI Taxonomy" id="138068"/>
    <lineage>
        <taxon>Eukaryota</taxon>
        <taxon>Fungi</taxon>
        <taxon>Dikarya</taxon>
        <taxon>Ascomycota</taxon>
        <taxon>Pezizomycotina</taxon>
        <taxon>Sordariomycetes</taxon>
        <taxon>Xylariomycetidae</taxon>
        <taxon>Amphisphaeriales</taxon>
        <taxon>Sporocadaceae</taxon>
        <taxon>Seiridium</taxon>
    </lineage>
</organism>
<reference evidence="1 2" key="1">
    <citation type="journal article" date="2024" name="J. Plant Pathol.">
        <title>Sequence and assembly of the genome of Seiridium unicorne, isolate CBS 538.82, causal agent of cypress canker disease.</title>
        <authorList>
            <person name="Scali E."/>
            <person name="Rocca G.D."/>
            <person name="Danti R."/>
            <person name="Garbelotto M."/>
            <person name="Barberini S."/>
            <person name="Baroncelli R."/>
            <person name="Emiliani G."/>
        </authorList>
    </citation>
    <scope>NUCLEOTIDE SEQUENCE [LARGE SCALE GENOMIC DNA]</scope>
    <source>
        <strain evidence="1 2">BM-138-508</strain>
    </source>
</reference>
<keyword evidence="2" id="KW-1185">Reference proteome</keyword>
<sequence length="152" mass="17765">MAMQKFEYFPGLPKELQLMVWEFHEANTTSVRHYIHVIDCNRTNKRVDTYGISEGITQSEVPDPAVAPCFKAQPSHDMLCLLYPRDISLAIFDVDLIPRRDNLFAYNVWMNFKLHTFYFIPKPLDDSRDVLQYLEEDDGFMAPSSNNMNTLH</sequence>
<protein>
    <submittedName>
        <fullName evidence="1">Uncharacterized protein</fullName>
    </submittedName>
</protein>
<proteinExistence type="predicted"/>
<accession>A0ABR2VE22</accession>
<evidence type="ECO:0000313" key="2">
    <source>
        <dbReference type="Proteomes" id="UP001408356"/>
    </source>
</evidence>
<evidence type="ECO:0000313" key="1">
    <source>
        <dbReference type="EMBL" id="KAK9425031.1"/>
    </source>
</evidence>
<gene>
    <name evidence="1" type="ORF">SUNI508_03171</name>
</gene>
<comment type="caution">
    <text evidence="1">The sequence shown here is derived from an EMBL/GenBank/DDBJ whole genome shotgun (WGS) entry which is preliminary data.</text>
</comment>